<dbReference type="InterPro" id="IPR012337">
    <property type="entry name" value="RNaseH-like_sf"/>
</dbReference>
<comment type="caution">
    <text evidence="2">The sequence shown here is derived from an EMBL/GenBank/DDBJ whole genome shotgun (WGS) entry which is preliminary data.</text>
</comment>
<dbReference type="SUPFAM" id="SSF53098">
    <property type="entry name" value="Ribonuclease H-like"/>
    <property type="match status" value="1"/>
</dbReference>
<evidence type="ECO:0000313" key="2">
    <source>
        <dbReference type="EMBL" id="KAK5637908.1"/>
    </source>
</evidence>
<protein>
    <recommendedName>
        <fullName evidence="1">HAT C-terminal dimerisation domain-containing protein</fullName>
    </recommendedName>
</protein>
<proteinExistence type="predicted"/>
<name>A0AAN7V1A3_9COLE</name>
<keyword evidence="3" id="KW-1185">Reference proteome</keyword>
<evidence type="ECO:0000259" key="1">
    <source>
        <dbReference type="Pfam" id="PF05699"/>
    </source>
</evidence>
<dbReference type="Pfam" id="PF05699">
    <property type="entry name" value="Dimer_Tnp_hAT"/>
    <property type="match status" value="1"/>
</dbReference>
<dbReference type="AlphaFoldDB" id="A0AAN7V1A3"/>
<reference evidence="2 3" key="1">
    <citation type="journal article" date="2024" name="Insects">
        <title>An Improved Chromosome-Level Genome Assembly of the Firefly Pyrocoelia pectoralis.</title>
        <authorList>
            <person name="Fu X."/>
            <person name="Meyer-Rochow V.B."/>
            <person name="Ballantyne L."/>
            <person name="Zhu X."/>
        </authorList>
    </citation>
    <scope>NUCLEOTIDE SEQUENCE [LARGE SCALE GENOMIC DNA]</scope>
    <source>
        <strain evidence="2">XCY_ONT2</strain>
    </source>
</reference>
<dbReference type="PANTHER" id="PTHR46289:SF14">
    <property type="entry name" value="DUF4371 DOMAIN-CONTAINING PROTEIN"/>
    <property type="match status" value="1"/>
</dbReference>
<dbReference type="PANTHER" id="PTHR46289">
    <property type="entry name" value="52 KDA REPRESSOR OF THE INHIBITOR OF THE PROTEIN KINASE-LIKE PROTEIN-RELATED"/>
    <property type="match status" value="1"/>
</dbReference>
<accession>A0AAN7V1A3</accession>
<dbReference type="InterPro" id="IPR008906">
    <property type="entry name" value="HATC_C_dom"/>
</dbReference>
<evidence type="ECO:0000313" key="3">
    <source>
        <dbReference type="Proteomes" id="UP001329430"/>
    </source>
</evidence>
<dbReference type="EMBL" id="JAVRBK010000014">
    <property type="protein sequence ID" value="KAK5637908.1"/>
    <property type="molecule type" value="Genomic_DNA"/>
</dbReference>
<feature type="domain" description="HAT C-terminal dimerisation" evidence="1">
    <location>
        <begin position="19"/>
        <end position="82"/>
    </location>
</feature>
<dbReference type="GO" id="GO:0046983">
    <property type="term" value="F:protein dimerization activity"/>
    <property type="evidence" value="ECO:0007669"/>
    <property type="project" value="InterPro"/>
</dbReference>
<organism evidence="2 3">
    <name type="scientific">Pyrocoelia pectoralis</name>
    <dbReference type="NCBI Taxonomy" id="417401"/>
    <lineage>
        <taxon>Eukaryota</taxon>
        <taxon>Metazoa</taxon>
        <taxon>Ecdysozoa</taxon>
        <taxon>Arthropoda</taxon>
        <taxon>Hexapoda</taxon>
        <taxon>Insecta</taxon>
        <taxon>Pterygota</taxon>
        <taxon>Neoptera</taxon>
        <taxon>Endopterygota</taxon>
        <taxon>Coleoptera</taxon>
        <taxon>Polyphaga</taxon>
        <taxon>Elateriformia</taxon>
        <taxon>Elateroidea</taxon>
        <taxon>Lampyridae</taxon>
        <taxon>Lampyrinae</taxon>
        <taxon>Pyrocoelia</taxon>
    </lineage>
</organism>
<gene>
    <name evidence="2" type="ORF">RI129_000136</name>
</gene>
<dbReference type="Proteomes" id="UP001329430">
    <property type="component" value="Unassembled WGS sequence"/>
</dbReference>
<dbReference type="InterPro" id="IPR052958">
    <property type="entry name" value="IFN-induced_PKR_regulator"/>
</dbReference>
<sequence length="103" mass="12015">MWQNKWINGDNQPRTAIDAFLKADESFFPIIKDLLQILATLPCSTATPERSFSTLRRLKSWLRNSILNERLNGLALMSVHRDIYINSEDVINKFCLKKRNVHL</sequence>